<dbReference type="AlphaFoldDB" id="A0A9D4ZQL1"/>
<evidence type="ECO:0000313" key="1">
    <source>
        <dbReference type="EMBL" id="KAI5081550.1"/>
    </source>
</evidence>
<reference evidence="1" key="1">
    <citation type="submission" date="2021-01" db="EMBL/GenBank/DDBJ databases">
        <title>Adiantum capillus-veneris genome.</title>
        <authorList>
            <person name="Fang Y."/>
            <person name="Liao Q."/>
        </authorList>
    </citation>
    <scope>NUCLEOTIDE SEQUENCE</scope>
    <source>
        <strain evidence="1">H3</strain>
        <tissue evidence="1">Leaf</tissue>
    </source>
</reference>
<protein>
    <submittedName>
        <fullName evidence="1">Uncharacterized protein</fullName>
    </submittedName>
</protein>
<dbReference type="EMBL" id="JABFUD020000003">
    <property type="protein sequence ID" value="KAI5081550.1"/>
    <property type="molecule type" value="Genomic_DNA"/>
</dbReference>
<accession>A0A9D4ZQL1</accession>
<proteinExistence type="predicted"/>
<name>A0A9D4ZQL1_ADICA</name>
<organism evidence="1 2">
    <name type="scientific">Adiantum capillus-veneris</name>
    <name type="common">Maidenhair fern</name>
    <dbReference type="NCBI Taxonomy" id="13818"/>
    <lineage>
        <taxon>Eukaryota</taxon>
        <taxon>Viridiplantae</taxon>
        <taxon>Streptophyta</taxon>
        <taxon>Embryophyta</taxon>
        <taxon>Tracheophyta</taxon>
        <taxon>Polypodiopsida</taxon>
        <taxon>Polypodiidae</taxon>
        <taxon>Polypodiales</taxon>
        <taxon>Pteridineae</taxon>
        <taxon>Pteridaceae</taxon>
        <taxon>Vittarioideae</taxon>
        <taxon>Adiantum</taxon>
    </lineage>
</organism>
<dbReference type="Proteomes" id="UP000886520">
    <property type="component" value="Chromosome 2"/>
</dbReference>
<comment type="caution">
    <text evidence="1">The sequence shown here is derived from an EMBL/GenBank/DDBJ whole genome shotgun (WGS) entry which is preliminary data.</text>
</comment>
<keyword evidence="2" id="KW-1185">Reference proteome</keyword>
<gene>
    <name evidence="1" type="ORF">GOP47_0001293</name>
</gene>
<sequence length="56" mass="6052">GRIGRGIGEEDNDEHVLEGEVAECGDDEALEEVEGPVLDDSPETDCNFLMSFLQNG</sequence>
<feature type="non-terminal residue" evidence="1">
    <location>
        <position position="1"/>
    </location>
</feature>
<evidence type="ECO:0000313" key="2">
    <source>
        <dbReference type="Proteomes" id="UP000886520"/>
    </source>
</evidence>
<feature type="non-terminal residue" evidence="1">
    <location>
        <position position="56"/>
    </location>
</feature>